<evidence type="ECO:0000313" key="1">
    <source>
        <dbReference type="EMBL" id="GFQ76271.1"/>
    </source>
</evidence>
<dbReference type="EMBL" id="BMAO01021638">
    <property type="protein sequence ID" value="GFQ76271.1"/>
    <property type="molecule type" value="Genomic_DNA"/>
</dbReference>
<organism evidence="1 2">
    <name type="scientific">Trichonephila clavata</name>
    <name type="common">Joro spider</name>
    <name type="synonym">Nephila clavata</name>
    <dbReference type="NCBI Taxonomy" id="2740835"/>
    <lineage>
        <taxon>Eukaryota</taxon>
        <taxon>Metazoa</taxon>
        <taxon>Ecdysozoa</taxon>
        <taxon>Arthropoda</taxon>
        <taxon>Chelicerata</taxon>
        <taxon>Arachnida</taxon>
        <taxon>Araneae</taxon>
        <taxon>Araneomorphae</taxon>
        <taxon>Entelegynae</taxon>
        <taxon>Araneoidea</taxon>
        <taxon>Nephilidae</taxon>
        <taxon>Trichonephila</taxon>
    </lineage>
</organism>
<gene>
    <name evidence="1" type="primary">AVEN_92404_1</name>
    <name evidence="1" type="ORF">TNCT_542041</name>
</gene>
<name>A0A8X6FD70_TRICU</name>
<dbReference type="AlphaFoldDB" id="A0A8X6FD70"/>
<proteinExistence type="predicted"/>
<sequence length="252" mass="28797">MRDFFEIFVYTTIKIVKRTVWILQVTGVLQILEEKSLLTVDKSVQTDIQSNKSGHNSSFKQMKIEKFHSSPTQKNPICNLQLSFSPVKLNGKYEQTSFIKESSDLLEEQNSPAVLKLETEFTNAMACGPSSCNNSPVCDINVSLSPRVKTKYTQVDTEECVSRDGNFLKKKFNEWKSKQSIIPKPRGKFTEFLNCLKNANISRYEYNSNEILQSIKEPNSPEAFGCCNILMSTIKSKFQKKANYTTVSYSRF</sequence>
<accession>A0A8X6FD70</accession>
<evidence type="ECO:0000313" key="2">
    <source>
        <dbReference type="Proteomes" id="UP000887116"/>
    </source>
</evidence>
<dbReference type="Proteomes" id="UP000887116">
    <property type="component" value="Unassembled WGS sequence"/>
</dbReference>
<protein>
    <submittedName>
        <fullName evidence="1">Uncharacterized protein</fullName>
    </submittedName>
</protein>
<comment type="caution">
    <text evidence="1">The sequence shown here is derived from an EMBL/GenBank/DDBJ whole genome shotgun (WGS) entry which is preliminary data.</text>
</comment>
<dbReference type="OrthoDB" id="6415980at2759"/>
<reference evidence="1" key="1">
    <citation type="submission" date="2020-07" db="EMBL/GenBank/DDBJ databases">
        <title>Multicomponent nature underlies the extraordinary mechanical properties of spider dragline silk.</title>
        <authorList>
            <person name="Kono N."/>
            <person name="Nakamura H."/>
            <person name="Mori M."/>
            <person name="Yoshida Y."/>
            <person name="Ohtoshi R."/>
            <person name="Malay A.D."/>
            <person name="Moran D.A.P."/>
            <person name="Tomita M."/>
            <person name="Numata K."/>
            <person name="Arakawa K."/>
        </authorList>
    </citation>
    <scope>NUCLEOTIDE SEQUENCE</scope>
</reference>
<keyword evidence="2" id="KW-1185">Reference proteome</keyword>